<evidence type="ECO:0000259" key="17">
    <source>
        <dbReference type="PROSITE" id="PS51194"/>
    </source>
</evidence>
<evidence type="ECO:0000259" key="18">
    <source>
        <dbReference type="PROSITE" id="PS51195"/>
    </source>
</evidence>
<dbReference type="PANTHER" id="PTHR47958">
    <property type="entry name" value="ATP-DEPENDENT RNA HELICASE DBP3"/>
    <property type="match status" value="1"/>
</dbReference>
<feature type="short sequence motif" description="Q motif" evidence="13">
    <location>
        <begin position="321"/>
        <end position="349"/>
    </location>
</feature>
<keyword evidence="9" id="KW-0539">Nucleus</keyword>
<dbReference type="PROSITE" id="PS51192">
    <property type="entry name" value="HELICASE_ATP_BIND_1"/>
    <property type="match status" value="1"/>
</dbReference>
<dbReference type="Pfam" id="PF00271">
    <property type="entry name" value="Helicase_C"/>
    <property type="match status" value="1"/>
</dbReference>
<keyword evidence="6 14" id="KW-0347">Helicase</keyword>
<evidence type="ECO:0000256" key="15">
    <source>
        <dbReference type="SAM" id="MobiDB-lite"/>
    </source>
</evidence>
<feature type="compositionally biased region" description="Basic and acidic residues" evidence="15">
    <location>
        <begin position="108"/>
        <end position="166"/>
    </location>
</feature>
<dbReference type="GO" id="GO:0005524">
    <property type="term" value="F:ATP binding"/>
    <property type="evidence" value="ECO:0007669"/>
    <property type="project" value="UniProtKB-KW"/>
</dbReference>
<evidence type="ECO:0000256" key="12">
    <source>
        <dbReference type="ARBA" id="ARBA00068856"/>
    </source>
</evidence>
<dbReference type="InterPro" id="IPR000629">
    <property type="entry name" value="RNA-helicase_DEAD-box_CS"/>
</dbReference>
<dbReference type="SMART" id="SM00490">
    <property type="entry name" value="HELICc"/>
    <property type="match status" value="1"/>
</dbReference>
<feature type="compositionally biased region" description="Basic and acidic residues" evidence="15">
    <location>
        <begin position="83"/>
        <end position="100"/>
    </location>
</feature>
<evidence type="ECO:0000259" key="16">
    <source>
        <dbReference type="PROSITE" id="PS51192"/>
    </source>
</evidence>
<dbReference type="GO" id="GO:0003676">
    <property type="term" value="F:nucleic acid binding"/>
    <property type="evidence" value="ECO:0007669"/>
    <property type="project" value="InterPro"/>
</dbReference>
<dbReference type="GO" id="GO:0000398">
    <property type="term" value="P:mRNA splicing, via spliceosome"/>
    <property type="evidence" value="ECO:0007669"/>
    <property type="project" value="UniProtKB-ARBA"/>
</dbReference>
<keyword evidence="5 14" id="KW-0378">Hydrolase</keyword>
<feature type="domain" description="Helicase ATP-binding" evidence="16">
    <location>
        <begin position="352"/>
        <end position="547"/>
    </location>
</feature>
<dbReference type="InterPro" id="IPR057479">
    <property type="entry name" value="PRP28/DDX23-like_helical"/>
</dbReference>
<organism evidence="19">
    <name type="scientific">Araucaria cunninghamii</name>
    <name type="common">Hoop pine</name>
    <name type="synonym">Moreton Bay pine</name>
    <dbReference type="NCBI Taxonomy" id="56994"/>
    <lineage>
        <taxon>Eukaryota</taxon>
        <taxon>Viridiplantae</taxon>
        <taxon>Streptophyta</taxon>
        <taxon>Embryophyta</taxon>
        <taxon>Tracheophyta</taxon>
        <taxon>Spermatophyta</taxon>
        <taxon>Pinopsida</taxon>
        <taxon>Pinidae</taxon>
        <taxon>Conifers II</taxon>
        <taxon>Araucariales</taxon>
        <taxon>Araucariaceae</taxon>
        <taxon>Araucaria</taxon>
    </lineage>
</organism>
<evidence type="ECO:0000256" key="3">
    <source>
        <dbReference type="ARBA" id="ARBA00022664"/>
    </source>
</evidence>
<dbReference type="InterPro" id="IPR027417">
    <property type="entry name" value="P-loop_NTPase"/>
</dbReference>
<name>A0A0D6R6A0_ARACU</name>
<dbReference type="InterPro" id="IPR011545">
    <property type="entry name" value="DEAD/DEAH_box_helicase_dom"/>
</dbReference>
<dbReference type="GO" id="GO:0016787">
    <property type="term" value="F:hydrolase activity"/>
    <property type="evidence" value="ECO:0007669"/>
    <property type="project" value="UniProtKB-KW"/>
</dbReference>
<dbReference type="PROSITE" id="PS00039">
    <property type="entry name" value="DEAD_ATP_HELICASE"/>
    <property type="match status" value="1"/>
</dbReference>
<evidence type="ECO:0000256" key="13">
    <source>
        <dbReference type="PROSITE-ProRule" id="PRU00552"/>
    </source>
</evidence>
<dbReference type="FunFam" id="3.40.50.300:FF:000520">
    <property type="entry name" value="probable ATP-dependent RNA helicase DDX23"/>
    <property type="match status" value="1"/>
</dbReference>
<dbReference type="InterPro" id="IPR014001">
    <property type="entry name" value="Helicase_ATP-bd"/>
</dbReference>
<keyword evidence="3" id="KW-0507">mRNA processing</keyword>
<dbReference type="Pfam" id="PF25430">
    <property type="entry name" value="DDX23"/>
    <property type="match status" value="1"/>
</dbReference>
<evidence type="ECO:0000256" key="8">
    <source>
        <dbReference type="ARBA" id="ARBA00023187"/>
    </source>
</evidence>
<feature type="compositionally biased region" description="Basic and acidic residues" evidence="15">
    <location>
        <begin position="730"/>
        <end position="741"/>
    </location>
</feature>
<reference evidence="19" key="1">
    <citation type="submission" date="2015-03" db="EMBL/GenBank/DDBJ databases">
        <title>A transcriptome of Araucaria cunninghamii, an australian fine timber species.</title>
        <authorList>
            <person name="Jing Yi C.J.Y."/>
            <person name="Yin San L.Y.S."/>
            <person name="Abdul Karim S.S."/>
            <person name="Wan Azmi N.N."/>
            <person name="Hercus R.R."/>
            <person name="Croft L.L."/>
        </authorList>
    </citation>
    <scope>NUCLEOTIDE SEQUENCE</scope>
    <source>
        <strain evidence="19">MI0301</strain>
        <tissue evidence="19">Leaf</tissue>
    </source>
</reference>
<keyword evidence="4 14" id="KW-0547">Nucleotide-binding</keyword>
<feature type="domain" description="DEAD-box RNA helicase Q" evidence="18">
    <location>
        <begin position="321"/>
        <end position="349"/>
    </location>
</feature>
<evidence type="ECO:0000256" key="2">
    <source>
        <dbReference type="ARBA" id="ARBA00012552"/>
    </source>
</evidence>
<dbReference type="GO" id="GO:0005634">
    <property type="term" value="C:nucleus"/>
    <property type="evidence" value="ECO:0007669"/>
    <property type="project" value="UniProtKB-SubCell"/>
</dbReference>
<dbReference type="InterPro" id="IPR014014">
    <property type="entry name" value="RNA_helicase_DEAD_Q_motif"/>
</dbReference>
<protein>
    <recommendedName>
        <fullName evidence="12">DEAD-box ATP-dependent RNA helicase 21</fullName>
        <ecNumber evidence="2">3.6.4.13</ecNumber>
    </recommendedName>
</protein>
<evidence type="ECO:0000256" key="14">
    <source>
        <dbReference type="RuleBase" id="RU000492"/>
    </source>
</evidence>
<evidence type="ECO:0000256" key="7">
    <source>
        <dbReference type="ARBA" id="ARBA00022840"/>
    </source>
</evidence>
<evidence type="ECO:0000256" key="11">
    <source>
        <dbReference type="ARBA" id="ARBA00047984"/>
    </source>
</evidence>
<evidence type="ECO:0000256" key="10">
    <source>
        <dbReference type="ARBA" id="ARBA00037954"/>
    </source>
</evidence>
<evidence type="ECO:0000313" key="19">
    <source>
        <dbReference type="EMBL" id="JAG97798.1"/>
    </source>
</evidence>
<dbReference type="EC" id="3.6.4.13" evidence="2"/>
<comment type="similarity">
    <text evidence="10">Belongs to the DEAD box helicase family. DDX23/PRP28 subfamily.</text>
</comment>
<feature type="domain" description="Helicase C-terminal" evidence="17">
    <location>
        <begin position="574"/>
        <end position="718"/>
    </location>
</feature>
<dbReference type="PROSITE" id="PS51194">
    <property type="entry name" value="HELICASE_CTER"/>
    <property type="match status" value="1"/>
</dbReference>
<dbReference type="InterPro" id="IPR001650">
    <property type="entry name" value="Helicase_C-like"/>
</dbReference>
<feature type="region of interest" description="Disordered" evidence="15">
    <location>
        <begin position="708"/>
        <end position="741"/>
    </location>
</feature>
<sequence>MRDHFGRLEFSDCCTNITTYNIPESLEKSWRESIWSKGLVKLIFSVTKQQIMKRLLDEGATSLASKKPVFLTKSQREQLALQRREEEAAGERKRFEEQRKRFSLNAERPSDQGDRHRQRDKDRDHERDRDRELEKQRRDRDREKEEEAKIRERGRLEKHSEREREKELEAIKEQYLGAKKPKKRVIKPSEKFRFSFDWENTEDTSRDMNFLYQNPHEAQLLFGRGFRAGMDRREQKKLAAKNEKDLRAQIRSKEGVEEKPEEAAAQRQKEEAANVYDTFDMRVDRHWSEKKLEEMTERDWRIFREDFNISYKGSRIPRPMRNWEEGSLTPELLKAINKAGYKKPSPIQMAAIPLGLQQRDVIGIAETGSGKTAAFVLPMLTYISRLPPMTEEIEAEGPYAVVMAPTRELAQQIEEETIKFAHFLDIRVVSIVGGQSIEEQGFKLRQGCEIVIATPGRLLDCLERRYAVLNQCNYVVLDEADRMIDMGFEPQVVGVLDAMPSSNLKPENEDEELDEKRIYRTTYMFSATMPPAVERLARKYLRNPVVVTIGTAGKATELITQHVMMLKESEKMGRLQRLLNDLGDKTAIVFINTKKTTDSLSRQLDKQGYRVTTLHGGKTQEQREISLEGFRSKRFNVLVATDVAGRGIDIPDVAHVINYDMPSNIEMYTHRIGRTGRAGKTGVATTFLTHHDTDVFYDLKQMLIQSNSPVPPELARHEASKFKPGTIPDRPPRRNDTVFAH</sequence>
<dbReference type="GO" id="GO:0003724">
    <property type="term" value="F:RNA helicase activity"/>
    <property type="evidence" value="ECO:0007669"/>
    <property type="project" value="UniProtKB-EC"/>
</dbReference>
<evidence type="ECO:0000256" key="4">
    <source>
        <dbReference type="ARBA" id="ARBA00022741"/>
    </source>
</evidence>
<dbReference type="AlphaFoldDB" id="A0A0D6R6A0"/>
<dbReference type="FunFam" id="3.40.50.300:FF:000322">
    <property type="entry name" value="probable ATP-dependent RNA helicase DDX23"/>
    <property type="match status" value="1"/>
</dbReference>
<evidence type="ECO:0000256" key="6">
    <source>
        <dbReference type="ARBA" id="ARBA00022806"/>
    </source>
</evidence>
<dbReference type="Pfam" id="PF00270">
    <property type="entry name" value="DEAD"/>
    <property type="match status" value="1"/>
</dbReference>
<dbReference type="SMART" id="SM00487">
    <property type="entry name" value="DEXDc"/>
    <property type="match status" value="1"/>
</dbReference>
<dbReference type="CDD" id="cd18787">
    <property type="entry name" value="SF2_C_DEAD"/>
    <property type="match status" value="1"/>
</dbReference>
<evidence type="ECO:0000256" key="1">
    <source>
        <dbReference type="ARBA" id="ARBA00004123"/>
    </source>
</evidence>
<evidence type="ECO:0000256" key="9">
    <source>
        <dbReference type="ARBA" id="ARBA00023242"/>
    </source>
</evidence>
<dbReference type="PROSITE" id="PS51195">
    <property type="entry name" value="Q_MOTIF"/>
    <property type="match status" value="1"/>
</dbReference>
<dbReference type="EMBL" id="GCKF01031289">
    <property type="protein sequence ID" value="JAG97798.1"/>
    <property type="molecule type" value="Transcribed_RNA"/>
</dbReference>
<comment type="subcellular location">
    <subcellularLocation>
        <location evidence="1">Nucleus</location>
    </subcellularLocation>
</comment>
<feature type="region of interest" description="Disordered" evidence="15">
    <location>
        <begin position="83"/>
        <end position="166"/>
    </location>
</feature>
<keyword evidence="7 14" id="KW-0067">ATP-binding</keyword>
<dbReference type="CDD" id="cd17945">
    <property type="entry name" value="DEADc_DDX23"/>
    <property type="match status" value="1"/>
</dbReference>
<comment type="catalytic activity">
    <reaction evidence="11">
        <text>ATP + H2O = ADP + phosphate + H(+)</text>
        <dbReference type="Rhea" id="RHEA:13065"/>
        <dbReference type="ChEBI" id="CHEBI:15377"/>
        <dbReference type="ChEBI" id="CHEBI:15378"/>
        <dbReference type="ChEBI" id="CHEBI:30616"/>
        <dbReference type="ChEBI" id="CHEBI:43474"/>
        <dbReference type="ChEBI" id="CHEBI:456216"/>
        <dbReference type="EC" id="3.6.4.13"/>
    </reaction>
</comment>
<keyword evidence="8" id="KW-0508">mRNA splicing</keyword>
<proteinExistence type="inferred from homology"/>
<accession>A0A0D6R6A0</accession>
<evidence type="ECO:0000256" key="5">
    <source>
        <dbReference type="ARBA" id="ARBA00022801"/>
    </source>
</evidence>
<dbReference type="SUPFAM" id="SSF52540">
    <property type="entry name" value="P-loop containing nucleoside triphosphate hydrolases"/>
    <property type="match status" value="1"/>
</dbReference>
<dbReference type="Gene3D" id="3.40.50.300">
    <property type="entry name" value="P-loop containing nucleotide triphosphate hydrolases"/>
    <property type="match status" value="2"/>
</dbReference>